<evidence type="ECO:0000313" key="1">
    <source>
        <dbReference type="EMBL" id="MBB1070682.1"/>
    </source>
</evidence>
<organism evidence="1 2">
    <name type="scientific">Limosilactobacillus albertensis</name>
    <dbReference type="NCBI Taxonomy" id="2759752"/>
    <lineage>
        <taxon>Bacteria</taxon>
        <taxon>Bacillati</taxon>
        <taxon>Bacillota</taxon>
        <taxon>Bacilli</taxon>
        <taxon>Lactobacillales</taxon>
        <taxon>Lactobacillaceae</taxon>
        <taxon>Limosilactobacillus</taxon>
    </lineage>
</organism>
<accession>A0A7W3TTN4</accession>
<protein>
    <submittedName>
        <fullName evidence="1">Uncharacterized protein</fullName>
    </submittedName>
</protein>
<keyword evidence="2" id="KW-1185">Reference proteome</keyword>
<reference evidence="1 2" key="1">
    <citation type="submission" date="2020-07" db="EMBL/GenBank/DDBJ databases">
        <title>Description of Limosilactobacillus balticus sp. nov., Limosilactobacillus agrestis sp. nov., Limosilactobacillus albertensis sp. nov., Limosilactobacillus rudii sp. nov., Limosilactobacillus fastidiosus sp. nov., five novel Limosilactobacillus species isolated from the vertebrate gastrointestinal tract, and proposal of 6 subspecies of Limosilactobacillus reuteri adapted to the gastrointestinal tract of specific vertebrate hosts.</title>
        <authorList>
            <person name="Li F."/>
            <person name="Cheng C."/>
            <person name="Zheng J."/>
            <person name="Quevedo R.M."/>
            <person name="Li J."/>
            <person name="Roos S."/>
            <person name="Gaenzle M.G."/>
            <person name="Walter J."/>
        </authorList>
    </citation>
    <scope>NUCLEOTIDE SEQUENCE [LARGE SCALE GENOMIC DNA]</scope>
    <source>
        <strain evidence="1 2">RRLNB_1_1</strain>
    </source>
</reference>
<dbReference type="RefSeq" id="WP_231793431.1">
    <property type="nucleotide sequence ID" value="NZ_JAJPDC010000062.1"/>
</dbReference>
<name>A0A7W3TTN4_9LACO</name>
<sequence length="56" mass="6624">MIDDSIKSLTDFIKDQIKQGYTWNDISKLTLADLKLMDYVFEEKKTTIDKAFPFLF</sequence>
<gene>
    <name evidence="1" type="ORF">H5S40_11045</name>
</gene>
<evidence type="ECO:0000313" key="2">
    <source>
        <dbReference type="Proteomes" id="UP000518316"/>
    </source>
</evidence>
<dbReference type="AlphaFoldDB" id="A0A7W3TTN4"/>
<comment type="caution">
    <text evidence="1">The sequence shown here is derived from an EMBL/GenBank/DDBJ whole genome shotgun (WGS) entry which is preliminary data.</text>
</comment>
<dbReference type="EMBL" id="JACIVC010000070">
    <property type="protein sequence ID" value="MBB1070682.1"/>
    <property type="molecule type" value="Genomic_DNA"/>
</dbReference>
<dbReference type="Proteomes" id="UP000518316">
    <property type="component" value="Unassembled WGS sequence"/>
</dbReference>
<proteinExistence type="predicted"/>